<reference evidence="2" key="1">
    <citation type="journal article" date="2010" name="Avian Dis.">
        <title>Epidemic of infectious laryngotracheitis in Italy: characterization of virus isolates by PCR-restriction fragment length polymorphism and sequence analysis.</title>
        <authorList>
            <person name="Moreno A."/>
            <person name="Piccirillo A."/>
            <person name="Mondin A."/>
            <person name="Morandini E."/>
            <person name="Gavazzi L."/>
            <person name="Cordioli P."/>
        </authorList>
    </citation>
    <scope>NUCLEOTIDE SEQUENCE</scope>
    <source>
        <strain evidence="3">193435/2007</strain>
        <strain evidence="4">203059/2007</strain>
        <strain evidence="2">205778/2007</strain>
        <strain evidence="5">288269/2007</strain>
    </source>
</reference>
<accession>E2FZZ8</accession>
<evidence type="ECO:0000313" key="3">
    <source>
        <dbReference type="EMBL" id="ADK89039.1"/>
    </source>
</evidence>
<sequence length="335" mass="37520">MGWLSKFMPFGRRKRFSRSEPQLHRLEISGPISPPLKPAPSLPSVKNSHSGRSGWIRQTLRRKKDDDEPQENAEITNQLLDSMVDKERHGNSIRQQRPTPSAQGPCWIFSNRSYHHISILPEHLPELFGKTSDEIQGIQSAFDHTGDPLFAPALQAILVEILGPRFLYEKRCKGASSPISLDIPIYFSGTCLTRRVRIGIFDAPIAFPEEFLGEQYFVPYLRLWPKTFTRAESLSLPDALSAATYANLRWDRSYSILGNVSFYAAAMLSESGPTPDFTTAGAQVIDSPYRFCSFLPGILVVLPQQQELCIPTMQNAVVVAREAIESCIMLPEGAV</sequence>
<evidence type="ECO:0000313" key="8">
    <source>
        <dbReference type="EMBL" id="AJR27644.1"/>
    </source>
</evidence>
<dbReference type="EMBL" id="KP677883">
    <property type="protein sequence ID" value="AJR27644.1"/>
    <property type="molecule type" value="Genomic_DNA"/>
</dbReference>
<evidence type="ECO:0000313" key="9">
    <source>
        <dbReference type="EMBL" id="AJR27723.1"/>
    </source>
</evidence>
<dbReference type="EMBL" id="JX646899">
    <property type="protein sequence ID" value="AGC23128.1"/>
    <property type="molecule type" value="Genomic_DNA"/>
</dbReference>
<dbReference type="EMBL" id="KP677885">
    <property type="protein sequence ID" value="AJR27802.1"/>
    <property type="molecule type" value="Genomic_DNA"/>
</dbReference>
<evidence type="ECO:0000313" key="6">
    <source>
        <dbReference type="EMBL" id="AFD36717.1"/>
    </source>
</evidence>
<reference evidence="6 14" key="3">
    <citation type="journal article" date="2012" name="Virus Genes">
        <title>Comparative full genome analysis of four infectious laryngotracheitis virus (Gallid herpesvirus-1) virulent isolates from the United States.</title>
        <authorList>
            <person name="Spatz S.J."/>
            <person name="Volkening J.D."/>
            <person name="Keeler C.L."/>
            <person name="Kutish G.F."/>
            <person name="Riblet S.M."/>
            <person name="Boettger C.M."/>
            <person name="Clark K.F."/>
            <person name="Zsak L."/>
            <person name="Afonso C.L."/>
            <person name="Mundt E.S."/>
            <person name="Rock D.L."/>
            <person name="Garcia M."/>
        </authorList>
    </citation>
    <scope>NUCLEOTIDE SEQUENCE [LARGE SCALE GENOMIC DNA]</scope>
    <source>
        <strain evidence="6">63140/C/08/BR</strain>
    </source>
</reference>
<feature type="region of interest" description="Disordered" evidence="1">
    <location>
        <begin position="15"/>
        <end position="71"/>
    </location>
</feature>
<dbReference type="EMBL" id="HM230786">
    <property type="protein sequence ID" value="ADK89035.1"/>
    <property type="molecule type" value="Genomic_DNA"/>
</dbReference>
<evidence type="ECO:0000313" key="13">
    <source>
        <dbReference type="Proteomes" id="UP000139998"/>
    </source>
</evidence>
<evidence type="ECO:0000256" key="1">
    <source>
        <dbReference type="SAM" id="MobiDB-lite"/>
    </source>
</evidence>
<reference evidence="6" key="2">
    <citation type="submission" date="2011-08" db="EMBL/GenBank/DDBJ databases">
        <authorList>
            <person name="Spatz S."/>
        </authorList>
    </citation>
    <scope>NUCLEOTIDE SEQUENCE</scope>
    <source>
        <strain evidence="6">63140/C/08/BR</strain>
    </source>
</reference>
<dbReference type="EMBL" id="HM230788">
    <property type="protein sequence ID" value="ADK89044.1"/>
    <property type="molecule type" value="Genomic_DNA"/>
</dbReference>
<gene>
    <name evidence="6" type="primary">ORF C</name>
    <name evidence="8" type="synonym">ORFC</name>
    <name evidence="7" type="ORF">ILTV_ORF15</name>
</gene>
<dbReference type="Proteomes" id="UP000115495">
    <property type="component" value="Segment"/>
</dbReference>
<evidence type="ECO:0000313" key="11">
    <source>
        <dbReference type="Proteomes" id="UP000105066"/>
    </source>
</evidence>
<dbReference type="Proteomes" id="UP000166552">
    <property type="component" value="Segment"/>
</dbReference>
<evidence type="ECO:0000313" key="7">
    <source>
        <dbReference type="EMBL" id="AGC23128.1"/>
    </source>
</evidence>
<evidence type="ECO:0000313" key="14">
    <source>
        <dbReference type="Proteomes" id="UP000166552"/>
    </source>
</evidence>
<proteinExistence type="predicted"/>
<evidence type="ECO:0000313" key="4">
    <source>
        <dbReference type="EMBL" id="ADK89044.1"/>
    </source>
</evidence>
<feature type="compositionally biased region" description="Pro residues" evidence="1">
    <location>
        <begin position="32"/>
        <end position="41"/>
    </location>
</feature>
<reference evidence="7 13" key="4">
    <citation type="journal article" date="2013" name="PLoS ONE">
        <title>Phylogenetic and Molecular Epidemiological Studies Reveal Evidence of Multiple Past Recombination Events between Infectious Laryngotracheitis Viruses.</title>
        <authorList>
            <person name="Lee S.-W."/>
            <person name="Devlin J.M."/>
            <person name="Markham J.F."/>
            <person name="Noormohammadi A.H."/>
            <person name="Browning G.F."/>
            <person name="Ficorilli N.P."/>
            <person name="Hartley C.A."/>
            <person name="Markham P.F."/>
        </authorList>
    </citation>
    <scope>NUCLEOTIDE SEQUENCE [LARGE SCALE GENOMIC DNA]</scope>
    <source>
        <strain evidence="7">CSW-1</strain>
    </source>
</reference>
<dbReference type="EMBL" id="JN542536">
    <property type="protein sequence ID" value="AFD36717.1"/>
    <property type="molecule type" value="Genomic_DNA"/>
</dbReference>
<evidence type="ECO:0000313" key="5">
    <source>
        <dbReference type="EMBL" id="ADK89048.1"/>
    </source>
</evidence>
<feature type="compositionally biased region" description="Basic and acidic residues" evidence="1">
    <location>
        <begin position="17"/>
        <end position="27"/>
    </location>
</feature>
<dbReference type="EMBL" id="HM230787">
    <property type="protein sequence ID" value="ADK89039.1"/>
    <property type="molecule type" value="Genomic_DNA"/>
</dbReference>
<dbReference type="EMBL" id="HM230789">
    <property type="protein sequence ID" value="ADK89048.1"/>
    <property type="molecule type" value="Genomic_DNA"/>
</dbReference>
<evidence type="ECO:0000313" key="10">
    <source>
        <dbReference type="EMBL" id="AJR27802.1"/>
    </source>
</evidence>
<dbReference type="Proteomes" id="UP000139998">
    <property type="component" value="Segment"/>
</dbReference>
<dbReference type="EMBL" id="KP677884">
    <property type="protein sequence ID" value="AJR27723.1"/>
    <property type="molecule type" value="Genomic_DNA"/>
</dbReference>
<dbReference type="Proteomes" id="UP000105066">
    <property type="component" value="Segment"/>
</dbReference>
<evidence type="ECO:0000313" key="2">
    <source>
        <dbReference type="EMBL" id="ADK89035.1"/>
    </source>
</evidence>
<organism evidence="2">
    <name type="scientific">Infectious laryngotracheitis virus</name>
    <name type="common">ILTV</name>
    <name type="synonym">Gallid herpesvirus 1</name>
    <dbReference type="NCBI Taxonomy" id="10386"/>
    <lineage>
        <taxon>Viruses</taxon>
        <taxon>Duplodnaviria</taxon>
        <taxon>Heunggongvirae</taxon>
        <taxon>Peploviricota</taxon>
        <taxon>Herviviricetes</taxon>
        <taxon>Herpesvirales</taxon>
        <taxon>Orthoherpesviridae</taxon>
        <taxon>Alphaherpesvirinae</taxon>
        <taxon>Iltovirus</taxon>
        <taxon>Iltovirus gallidalpha1</taxon>
    </lineage>
</organism>
<organismHost>
    <name type="scientific">Gallus gallus</name>
    <name type="common">Chicken</name>
    <dbReference type="NCBI Taxonomy" id="9031"/>
</organismHost>
<name>E2FZZ8_ILTV</name>
<evidence type="ECO:0000313" key="12">
    <source>
        <dbReference type="Proteomes" id="UP000115495"/>
    </source>
</evidence>
<dbReference type="Proteomes" id="UP000153636">
    <property type="component" value="Segment"/>
</dbReference>
<reference evidence="11 12" key="5">
    <citation type="journal article" date="2016" name="PLoS ONE">
        <title>Full Genome Sequence-Based Comparative Study of Wild-Type and Vaccine Strains of Infectious Laryngotracheitis Virus from Italy.</title>
        <authorList>
            <person name="Piccirillo A."/>
            <person name="Lavezzo E."/>
            <person name="Niero G."/>
            <person name="Moreno A."/>
            <person name="Massi P."/>
            <person name="Franchin E."/>
            <person name="Toppo S."/>
            <person name="Salata C."/>
            <person name="Palu G."/>
        </authorList>
    </citation>
    <scope>NUCLEOTIDE SEQUENCE [LARGE SCALE GENOMIC DNA]</scope>
    <source>
        <strain evidence="8">193435/07</strain>
        <strain evidence="10">4787/80</strain>
        <strain evidence="9">757/11</strain>
    </source>
</reference>
<protein>
    <submittedName>
        <fullName evidence="6">ORF C protein</fullName>
    </submittedName>
    <submittedName>
        <fullName evidence="2">Protein IC</fullName>
    </submittedName>
</protein>